<dbReference type="PIRSF" id="PIRSF005087">
    <property type="entry name" value="NrdI"/>
    <property type="match status" value="1"/>
</dbReference>
<evidence type="ECO:0000256" key="1">
    <source>
        <dbReference type="ARBA" id="ARBA00003999"/>
    </source>
</evidence>
<organism evidence="4 5">
    <name type="scientific">Bacillus paralicheniformis</name>
    <dbReference type="NCBI Taxonomy" id="1648923"/>
    <lineage>
        <taxon>Bacteria</taxon>
        <taxon>Bacillati</taxon>
        <taxon>Bacillota</taxon>
        <taxon>Bacilli</taxon>
        <taxon>Bacillales</taxon>
        <taxon>Bacillaceae</taxon>
        <taxon>Bacillus</taxon>
    </lineage>
</organism>
<dbReference type="EMBL" id="JARAFO010000176">
    <property type="protein sequence ID" value="MDE1454711.1"/>
    <property type="molecule type" value="Genomic_DNA"/>
</dbReference>
<dbReference type="PANTHER" id="PTHR37297:SF1">
    <property type="entry name" value="PROTEIN NRDI"/>
    <property type="match status" value="1"/>
</dbReference>
<dbReference type="InterPro" id="IPR004465">
    <property type="entry name" value="RNR_NrdI"/>
</dbReference>
<dbReference type="Proteomes" id="UP001216709">
    <property type="component" value="Unassembled WGS sequence"/>
</dbReference>
<accession>A0AAW6KMJ9</accession>
<dbReference type="RefSeq" id="WP_274685695.1">
    <property type="nucleotide sequence ID" value="NZ_JARAFO010000176.1"/>
</dbReference>
<proteinExistence type="inferred from homology"/>
<gene>
    <name evidence="3 4" type="primary">nrdI</name>
    <name evidence="4" type="ORF">PVN32_21415</name>
</gene>
<evidence type="ECO:0000313" key="5">
    <source>
        <dbReference type="Proteomes" id="UP001216709"/>
    </source>
</evidence>
<dbReference type="NCBIfam" id="TIGR00333">
    <property type="entry name" value="nrdI"/>
    <property type="match status" value="1"/>
</dbReference>
<protein>
    <recommendedName>
        <fullName evidence="3">Protein NrdI</fullName>
    </recommendedName>
</protein>
<dbReference type="InterPro" id="IPR020852">
    <property type="entry name" value="RNR_Ib_NrdI_bac"/>
</dbReference>
<dbReference type="Pfam" id="PF07972">
    <property type="entry name" value="Flavodoxin_NdrI"/>
    <property type="match status" value="1"/>
</dbReference>
<evidence type="ECO:0000313" key="4">
    <source>
        <dbReference type="EMBL" id="MDE1454711.1"/>
    </source>
</evidence>
<comment type="function">
    <text evidence="1 3">Probably involved in ribonucleotide reductase function.</text>
</comment>
<comment type="similarity">
    <text evidence="2 3">Belongs to the NrdI family.</text>
</comment>
<dbReference type="Gene3D" id="3.40.50.360">
    <property type="match status" value="1"/>
</dbReference>
<name>A0AAW6KMJ9_9BACI</name>
<evidence type="ECO:0000256" key="3">
    <source>
        <dbReference type="HAMAP-Rule" id="MF_00128"/>
    </source>
</evidence>
<sequence>MLIAYYSLAGNVRRFVAKTGLPAVEIKADIMLTEPFVLVTGTYGFGQVAGTVWDFLADNGDLLAGVAASGNRNWGGNFAKAADLIAEEYGVPIVHKFELAGTAEDVAKVREFVSEYLRKG</sequence>
<dbReference type="HAMAP" id="MF_00128">
    <property type="entry name" value="NrdI"/>
    <property type="match status" value="1"/>
</dbReference>
<evidence type="ECO:0000256" key="2">
    <source>
        <dbReference type="ARBA" id="ARBA00009942"/>
    </source>
</evidence>
<comment type="caution">
    <text evidence="4">The sequence shown here is derived from an EMBL/GenBank/DDBJ whole genome shotgun (WGS) entry which is preliminary data.</text>
</comment>
<dbReference type="PANTHER" id="PTHR37297">
    <property type="entry name" value="PROTEIN NRDI"/>
    <property type="match status" value="1"/>
</dbReference>
<dbReference type="SUPFAM" id="SSF52218">
    <property type="entry name" value="Flavoproteins"/>
    <property type="match status" value="1"/>
</dbReference>
<dbReference type="GO" id="GO:0010181">
    <property type="term" value="F:FMN binding"/>
    <property type="evidence" value="ECO:0007669"/>
    <property type="project" value="InterPro"/>
</dbReference>
<dbReference type="InterPro" id="IPR029039">
    <property type="entry name" value="Flavoprotein-like_sf"/>
</dbReference>
<reference evidence="4" key="1">
    <citation type="submission" date="2022-12" db="EMBL/GenBank/DDBJ databases">
        <title>Draft Genome Sequences of Bacillus licheniformis and Bacillus paralicheniformis strains isolated from Irish skim milk powders.</title>
        <authorList>
            <person name="Lourenco A."/>
            <person name="Li F."/>
            <person name="Geraldine D."/>
            <person name="Tobin J.T."/>
            <person name="Butler F."/>
            <person name="Jordan K."/>
            <person name="Obrien T."/>
        </authorList>
    </citation>
    <scope>NUCLEOTIDE SEQUENCE</scope>
    <source>
        <strain evidence="4">3370</strain>
    </source>
</reference>
<dbReference type="AlphaFoldDB" id="A0AAW6KMJ9"/>